<dbReference type="PANTHER" id="PTHR43328:SF1">
    <property type="entry name" value="N-ACETYLTRANSFERASE DOMAIN-CONTAINING PROTEIN"/>
    <property type="match status" value="1"/>
</dbReference>
<dbReference type="PROSITE" id="PS51186">
    <property type="entry name" value="GNAT"/>
    <property type="match status" value="1"/>
</dbReference>
<gene>
    <name evidence="2" type="ORF">SAMN00120144_3050</name>
</gene>
<dbReference type="RefSeq" id="WP_084443423.1">
    <property type="nucleotide sequence ID" value="NZ_FWWW01000034.1"/>
</dbReference>
<dbReference type="GO" id="GO:0016747">
    <property type="term" value="F:acyltransferase activity, transferring groups other than amino-acyl groups"/>
    <property type="evidence" value="ECO:0007669"/>
    <property type="project" value="InterPro"/>
</dbReference>
<proteinExistence type="predicted"/>
<evidence type="ECO:0000313" key="2">
    <source>
        <dbReference type="EMBL" id="SMB82068.1"/>
    </source>
</evidence>
<dbReference type="SUPFAM" id="SSF55729">
    <property type="entry name" value="Acyl-CoA N-acyltransferases (Nat)"/>
    <property type="match status" value="1"/>
</dbReference>
<dbReference type="OrthoDB" id="9788916at2"/>
<feature type="domain" description="N-acetyltransferase" evidence="1">
    <location>
        <begin position="17"/>
        <end position="180"/>
    </location>
</feature>
<organism evidence="2 3">
    <name type="scientific">Hymenobacter roseosalivarius DSM 11622</name>
    <dbReference type="NCBI Taxonomy" id="645990"/>
    <lineage>
        <taxon>Bacteria</taxon>
        <taxon>Pseudomonadati</taxon>
        <taxon>Bacteroidota</taxon>
        <taxon>Cytophagia</taxon>
        <taxon>Cytophagales</taxon>
        <taxon>Hymenobacteraceae</taxon>
        <taxon>Hymenobacter</taxon>
    </lineage>
</organism>
<protein>
    <submittedName>
        <fullName evidence="2">GCN5-related N-acetyltransferase</fullName>
    </submittedName>
</protein>
<accession>A0A1W1ULQ6</accession>
<dbReference type="STRING" id="645990.SAMN00120144_3050"/>
<dbReference type="Pfam" id="PF13302">
    <property type="entry name" value="Acetyltransf_3"/>
    <property type="match status" value="1"/>
</dbReference>
<dbReference type="EMBL" id="FWWW01000034">
    <property type="protein sequence ID" value="SMB82068.1"/>
    <property type="molecule type" value="Genomic_DNA"/>
</dbReference>
<dbReference type="AlphaFoldDB" id="A0A1W1ULQ6"/>
<sequence length="180" mass="20105">MPDARLRPTLDLPLLGARLRPWQLSDAPALAEAANDRGIWQNLGDVFPHPYQREDADWYIGFVTNPDSVDIHSCIEVNGTAAGAISVLFGEDVHRRNAKIGYWLARPQWGRSIMTSAVRVLADYAFAHFDLVRIYAEVFGPNIASARVLEKSGFELEGRLRKSITKDGQTLDALLYALVR</sequence>
<dbReference type="Gene3D" id="3.40.630.30">
    <property type="match status" value="1"/>
</dbReference>
<dbReference type="Proteomes" id="UP000192266">
    <property type="component" value="Unassembled WGS sequence"/>
</dbReference>
<dbReference type="PANTHER" id="PTHR43328">
    <property type="entry name" value="ACETYLTRANSFERASE-RELATED"/>
    <property type="match status" value="1"/>
</dbReference>
<evidence type="ECO:0000259" key="1">
    <source>
        <dbReference type="PROSITE" id="PS51186"/>
    </source>
</evidence>
<keyword evidence="3" id="KW-1185">Reference proteome</keyword>
<name>A0A1W1ULQ6_9BACT</name>
<keyword evidence="2" id="KW-0808">Transferase</keyword>
<reference evidence="2 3" key="1">
    <citation type="submission" date="2017-04" db="EMBL/GenBank/DDBJ databases">
        <authorList>
            <person name="Afonso C.L."/>
            <person name="Miller P.J."/>
            <person name="Scott M.A."/>
            <person name="Spackman E."/>
            <person name="Goraichik I."/>
            <person name="Dimitrov K.M."/>
            <person name="Suarez D.L."/>
            <person name="Swayne D.E."/>
        </authorList>
    </citation>
    <scope>NUCLEOTIDE SEQUENCE [LARGE SCALE GENOMIC DNA]</scope>
    <source>
        <strain evidence="2 3">DSM 11622</strain>
    </source>
</reference>
<dbReference type="InterPro" id="IPR000182">
    <property type="entry name" value="GNAT_dom"/>
</dbReference>
<dbReference type="InterPro" id="IPR016181">
    <property type="entry name" value="Acyl_CoA_acyltransferase"/>
</dbReference>
<evidence type="ECO:0000313" key="3">
    <source>
        <dbReference type="Proteomes" id="UP000192266"/>
    </source>
</evidence>